<dbReference type="InParanoid" id="A0A286UFD5"/>
<evidence type="ECO:0000256" key="2">
    <source>
        <dbReference type="ARBA" id="ARBA00022980"/>
    </source>
</evidence>
<evidence type="ECO:0000256" key="1">
    <source>
        <dbReference type="ARBA" id="ARBA00009124"/>
    </source>
</evidence>
<dbReference type="GO" id="GO:0005840">
    <property type="term" value="C:ribosome"/>
    <property type="evidence" value="ECO:0007669"/>
    <property type="project" value="UniProtKB-KW"/>
</dbReference>
<dbReference type="EMBL" id="NBII01000006">
    <property type="protein sequence ID" value="PAV18287.1"/>
    <property type="molecule type" value="Genomic_DNA"/>
</dbReference>
<dbReference type="Pfam" id="PF01777">
    <property type="entry name" value="Ribosomal_L27e"/>
    <property type="match status" value="1"/>
</dbReference>
<dbReference type="InterPro" id="IPR008991">
    <property type="entry name" value="Translation_prot_SH3-like_sf"/>
</dbReference>
<evidence type="ECO:0000313" key="7">
    <source>
        <dbReference type="Proteomes" id="UP000217199"/>
    </source>
</evidence>
<dbReference type="GO" id="GO:1990904">
    <property type="term" value="C:ribonucleoprotein complex"/>
    <property type="evidence" value="ECO:0007669"/>
    <property type="project" value="UniProtKB-KW"/>
</dbReference>
<accession>A0A286UFD5</accession>
<dbReference type="InterPro" id="IPR001141">
    <property type="entry name" value="Ribosomal_eL27"/>
</dbReference>
<dbReference type="SUPFAM" id="SSF50104">
    <property type="entry name" value="Translation proteins SH3-like domain"/>
    <property type="match status" value="1"/>
</dbReference>
<dbReference type="InterPro" id="IPR038655">
    <property type="entry name" value="Ribosomal_eL27_sf"/>
</dbReference>
<feature type="region of interest" description="Disordered" evidence="4">
    <location>
        <begin position="357"/>
        <end position="388"/>
    </location>
</feature>
<keyword evidence="5" id="KW-0472">Membrane</keyword>
<keyword evidence="5" id="KW-1133">Transmembrane helix</keyword>
<feature type="transmembrane region" description="Helical" evidence="5">
    <location>
        <begin position="254"/>
        <end position="272"/>
    </location>
</feature>
<dbReference type="CDD" id="cd06090">
    <property type="entry name" value="KOW_RPL27"/>
    <property type="match status" value="1"/>
</dbReference>
<keyword evidence="7" id="KW-1185">Reference proteome</keyword>
<dbReference type="OrthoDB" id="2365484at2759"/>
<dbReference type="GO" id="GO:0006412">
    <property type="term" value="P:translation"/>
    <property type="evidence" value="ECO:0007669"/>
    <property type="project" value="InterPro"/>
</dbReference>
<evidence type="ECO:0000256" key="3">
    <source>
        <dbReference type="ARBA" id="ARBA00023274"/>
    </source>
</evidence>
<proteinExistence type="inferred from homology"/>
<sequence>MVKIYKPGKVAIVLQGRQAGKKVVVIKQLDEGTKERPYPHAIVAGVERYPRKVTRRMGAKKLEKRNKVKPFIKAVNYSHLFPTRYSLELEGLKGVVSSETFKEWEEQVVLPGTAVLSGTALVSLFDMIQIEWPGLRGTGCGQRKEESLLYAIHSIHQSPFYKHHNIASATCWNLSLLFDTIISWVNSSRTIRRLTSFEPFEPDLGSYEYETEFDFFGRRELEQGIYPFYNRSRSPIQPIPGTRPMRVSNMITRVLYSFTLLFVILAVVVTAAPPQAPISPAELEVSSTSSTTFSLSSGGNNEINYDNNNHNHVNIDDTNSIGTATARNGQQQQQQHGSHRGWRTLLRDTWDVVAGSTSQSSGFRLSNEPVGHVARPRGRYMRRGRAHP</sequence>
<dbReference type="STRING" id="2282107.A0A286UFD5"/>
<feature type="region of interest" description="Disordered" evidence="4">
    <location>
        <begin position="321"/>
        <end position="341"/>
    </location>
</feature>
<evidence type="ECO:0000313" key="6">
    <source>
        <dbReference type="EMBL" id="PAV18287.1"/>
    </source>
</evidence>
<evidence type="ECO:0000256" key="4">
    <source>
        <dbReference type="SAM" id="MobiDB-lite"/>
    </source>
</evidence>
<organism evidence="6 7">
    <name type="scientific">Pyrrhoderma noxium</name>
    <dbReference type="NCBI Taxonomy" id="2282107"/>
    <lineage>
        <taxon>Eukaryota</taxon>
        <taxon>Fungi</taxon>
        <taxon>Dikarya</taxon>
        <taxon>Basidiomycota</taxon>
        <taxon>Agaricomycotina</taxon>
        <taxon>Agaricomycetes</taxon>
        <taxon>Hymenochaetales</taxon>
        <taxon>Hymenochaetaceae</taxon>
        <taxon>Pyrrhoderma</taxon>
    </lineage>
</organism>
<comment type="caution">
    <text evidence="6">The sequence shown here is derived from an EMBL/GenBank/DDBJ whole genome shotgun (WGS) entry which is preliminary data.</text>
</comment>
<dbReference type="Proteomes" id="UP000217199">
    <property type="component" value="Unassembled WGS sequence"/>
</dbReference>
<name>A0A286UFD5_9AGAM</name>
<gene>
    <name evidence="6" type="ORF">PNOK_0677300</name>
</gene>
<comment type="similarity">
    <text evidence="1">Belongs to the eukaryotic ribosomal protein eL27 family.</text>
</comment>
<reference evidence="6 7" key="1">
    <citation type="journal article" date="2017" name="Mol. Ecol.">
        <title>Comparative and population genomic landscape of Phellinus noxius: A hypervariable fungus causing root rot in trees.</title>
        <authorList>
            <person name="Chung C.L."/>
            <person name="Lee T.J."/>
            <person name="Akiba M."/>
            <person name="Lee H.H."/>
            <person name="Kuo T.H."/>
            <person name="Liu D."/>
            <person name="Ke H.M."/>
            <person name="Yokoi T."/>
            <person name="Roa M.B."/>
            <person name="Lu M.J."/>
            <person name="Chang Y.Y."/>
            <person name="Ann P.J."/>
            <person name="Tsai J.N."/>
            <person name="Chen C.Y."/>
            <person name="Tzean S.S."/>
            <person name="Ota Y."/>
            <person name="Hattori T."/>
            <person name="Sahashi N."/>
            <person name="Liou R.F."/>
            <person name="Kikuchi T."/>
            <person name="Tsai I.J."/>
        </authorList>
    </citation>
    <scope>NUCLEOTIDE SEQUENCE [LARGE SCALE GENOMIC DNA]</scope>
    <source>
        <strain evidence="6 7">FFPRI411160</strain>
    </source>
</reference>
<feature type="compositionally biased region" description="Basic residues" evidence="4">
    <location>
        <begin position="374"/>
        <end position="388"/>
    </location>
</feature>
<keyword evidence="2" id="KW-0689">Ribosomal protein</keyword>
<dbReference type="InterPro" id="IPR041991">
    <property type="entry name" value="Ribosomal_eL27_KOW"/>
</dbReference>
<keyword evidence="5" id="KW-0812">Transmembrane</keyword>
<dbReference type="Gene3D" id="2.30.30.770">
    <property type="match status" value="1"/>
</dbReference>
<keyword evidence="3" id="KW-0687">Ribonucleoprotein</keyword>
<protein>
    <submittedName>
        <fullName evidence="6">60s ribosomal l27</fullName>
    </submittedName>
</protein>
<dbReference type="AlphaFoldDB" id="A0A286UFD5"/>
<dbReference type="PANTHER" id="PTHR10497">
    <property type="entry name" value="60S RIBOSOMAL PROTEIN L27"/>
    <property type="match status" value="1"/>
</dbReference>
<dbReference type="GO" id="GO:0003735">
    <property type="term" value="F:structural constituent of ribosome"/>
    <property type="evidence" value="ECO:0007669"/>
    <property type="project" value="InterPro"/>
</dbReference>
<evidence type="ECO:0000256" key="5">
    <source>
        <dbReference type="SAM" id="Phobius"/>
    </source>
</evidence>